<feature type="compositionally biased region" description="Polar residues" evidence="1">
    <location>
        <begin position="72"/>
        <end position="81"/>
    </location>
</feature>
<gene>
    <name evidence="3" type="ORF">FBUS_02368</name>
</gene>
<accession>A0A8E0RST5</accession>
<feature type="compositionally biased region" description="Polar residues" evidence="1">
    <location>
        <begin position="227"/>
        <end position="238"/>
    </location>
</feature>
<keyword evidence="4" id="KW-1185">Reference proteome</keyword>
<keyword evidence="2" id="KW-1133">Transmembrane helix</keyword>
<dbReference type="AlphaFoldDB" id="A0A8E0RST5"/>
<feature type="region of interest" description="Disordered" evidence="1">
    <location>
        <begin position="64"/>
        <end position="110"/>
    </location>
</feature>
<evidence type="ECO:0000256" key="1">
    <source>
        <dbReference type="SAM" id="MobiDB-lite"/>
    </source>
</evidence>
<comment type="caution">
    <text evidence="3">The sequence shown here is derived from an EMBL/GenBank/DDBJ whole genome shotgun (WGS) entry which is preliminary data.</text>
</comment>
<keyword evidence="2" id="KW-0812">Transmembrane</keyword>
<feature type="region of interest" description="Disordered" evidence="1">
    <location>
        <begin position="202"/>
        <end position="249"/>
    </location>
</feature>
<sequence>MTTPIITIRIPKQWKSTLWVLLTGGAVVGLSYWLWCRRQSRHHKRAPSTDEVMADLQSFPKLSRLPGVHRAPSQSSRNSTLNERRSAASLTRRTLNQPVPTGHDSDLDDASTSSVIDWGRLGLRTLAGVVDHLETLMAKIRRCEDLVQVDASSNSGQLINELRLLLEQAYQLREQYKRNRHHKRAPSTDEVMADLQSFPKLSRLPGVHRAPSQSSRNSTLNERRSAASLTRRTLNQPVPTGHDSDLDDASTSSVIDWGRLGLRTLAGVVDHLETLMAKIRRCEDLVQVDASSNSGQLINELRLLLEQAYQLREQYKR</sequence>
<feature type="transmembrane region" description="Helical" evidence="2">
    <location>
        <begin position="17"/>
        <end position="35"/>
    </location>
</feature>
<organism evidence="3 4">
    <name type="scientific">Fasciolopsis buskii</name>
    <dbReference type="NCBI Taxonomy" id="27845"/>
    <lineage>
        <taxon>Eukaryota</taxon>
        <taxon>Metazoa</taxon>
        <taxon>Spiralia</taxon>
        <taxon>Lophotrochozoa</taxon>
        <taxon>Platyhelminthes</taxon>
        <taxon>Trematoda</taxon>
        <taxon>Digenea</taxon>
        <taxon>Plagiorchiida</taxon>
        <taxon>Echinostomata</taxon>
        <taxon>Echinostomatoidea</taxon>
        <taxon>Fasciolidae</taxon>
        <taxon>Fasciolopsis</taxon>
    </lineage>
</organism>
<feature type="compositionally biased region" description="Polar residues" evidence="1">
    <location>
        <begin position="88"/>
        <end position="99"/>
    </location>
</feature>
<feature type="compositionally biased region" description="Polar residues" evidence="1">
    <location>
        <begin position="211"/>
        <end position="220"/>
    </location>
</feature>
<name>A0A8E0RST5_9TREM</name>
<protein>
    <submittedName>
        <fullName evidence="3">Protein FAM73B</fullName>
    </submittedName>
</protein>
<reference evidence="3" key="1">
    <citation type="submission" date="2019-05" db="EMBL/GenBank/DDBJ databases">
        <title>Annotation for the trematode Fasciolopsis buski.</title>
        <authorList>
            <person name="Choi Y.-J."/>
        </authorList>
    </citation>
    <scope>NUCLEOTIDE SEQUENCE</scope>
    <source>
        <strain evidence="3">HT</strain>
        <tissue evidence="3">Whole worm</tissue>
    </source>
</reference>
<dbReference type="Proteomes" id="UP000728185">
    <property type="component" value="Unassembled WGS sequence"/>
</dbReference>
<dbReference type="EMBL" id="LUCM01006159">
    <property type="protein sequence ID" value="KAA0191729.1"/>
    <property type="molecule type" value="Genomic_DNA"/>
</dbReference>
<proteinExistence type="predicted"/>
<evidence type="ECO:0000256" key="2">
    <source>
        <dbReference type="SAM" id="Phobius"/>
    </source>
</evidence>
<evidence type="ECO:0000313" key="3">
    <source>
        <dbReference type="EMBL" id="KAA0191729.1"/>
    </source>
</evidence>
<keyword evidence="2" id="KW-0472">Membrane</keyword>
<evidence type="ECO:0000313" key="4">
    <source>
        <dbReference type="Proteomes" id="UP000728185"/>
    </source>
</evidence>
<feature type="non-terminal residue" evidence="3">
    <location>
        <position position="317"/>
    </location>
</feature>